<comment type="pathway">
    <text evidence="10">Lipid metabolism; phospholipid metabolism.</text>
</comment>
<accession>A0A8J7PJ42</accession>
<dbReference type="PIRSF" id="PIRSF002465">
    <property type="entry name" value="Phsphlp_syn_PlsX"/>
    <property type="match status" value="1"/>
</dbReference>
<keyword evidence="2 10" id="KW-0963">Cytoplasm</keyword>
<evidence type="ECO:0000256" key="10">
    <source>
        <dbReference type="HAMAP-Rule" id="MF_00019"/>
    </source>
</evidence>
<evidence type="ECO:0000256" key="3">
    <source>
        <dbReference type="ARBA" id="ARBA00022516"/>
    </source>
</evidence>
<dbReference type="PANTHER" id="PTHR30100:SF1">
    <property type="entry name" value="PHOSPHATE ACYLTRANSFERASE"/>
    <property type="match status" value="1"/>
</dbReference>
<dbReference type="Gene3D" id="3.40.718.10">
    <property type="entry name" value="Isopropylmalate Dehydrogenase"/>
    <property type="match status" value="1"/>
</dbReference>
<dbReference type="Proteomes" id="UP000664277">
    <property type="component" value="Unassembled WGS sequence"/>
</dbReference>
<dbReference type="EC" id="2.3.1.274" evidence="8 10"/>
<dbReference type="PANTHER" id="PTHR30100">
    <property type="entry name" value="FATTY ACID/PHOSPHOLIPID SYNTHESIS PROTEIN PLSX"/>
    <property type="match status" value="1"/>
</dbReference>
<comment type="function">
    <text evidence="10">Catalyzes the reversible formation of acyl-phosphate (acyl-PO(4)) from acyl-[acyl-carrier-protein] (acyl-ACP). This enzyme utilizes acyl-ACP as fatty acyl donor, but not acyl-CoA.</text>
</comment>
<dbReference type="GO" id="GO:0006633">
    <property type="term" value="P:fatty acid biosynthetic process"/>
    <property type="evidence" value="ECO:0007669"/>
    <property type="project" value="UniProtKB-UniRule"/>
</dbReference>
<reference evidence="11" key="1">
    <citation type="submission" date="2021-02" db="EMBL/GenBank/DDBJ databases">
        <title>Genome-Resolved Metagenomics of a Microbial Community Performing Photosynthetic Biological Nutrient Removal.</title>
        <authorList>
            <person name="Mcdaniel E.A."/>
        </authorList>
    </citation>
    <scope>NUCLEOTIDE SEQUENCE</scope>
    <source>
        <strain evidence="11">UWPOB_OBS1</strain>
    </source>
</reference>
<dbReference type="GO" id="GO:0005737">
    <property type="term" value="C:cytoplasm"/>
    <property type="evidence" value="ECO:0007669"/>
    <property type="project" value="UniProtKB-SubCell"/>
</dbReference>
<dbReference type="UniPathway" id="UPA00085"/>
<gene>
    <name evidence="10 11" type="primary">plsX</name>
    <name evidence="11" type="ORF">J0M35_00525</name>
</gene>
<evidence type="ECO:0000256" key="8">
    <source>
        <dbReference type="ARBA" id="ARBA00024069"/>
    </source>
</evidence>
<protein>
    <recommendedName>
        <fullName evidence="8 10">Phosphate acyltransferase</fullName>
        <ecNumber evidence="8 10">2.3.1.274</ecNumber>
    </recommendedName>
    <alternativeName>
        <fullName evidence="10">Acyl-ACP phosphotransacylase</fullName>
    </alternativeName>
    <alternativeName>
        <fullName evidence="10">Acyl-[acyl-carrier-protein]--phosphate acyltransferase</fullName>
    </alternativeName>
    <alternativeName>
        <fullName evidence="10">Phosphate-acyl-ACP acyltransferase</fullName>
    </alternativeName>
</protein>
<evidence type="ECO:0000313" key="12">
    <source>
        <dbReference type="Proteomes" id="UP000664277"/>
    </source>
</evidence>
<dbReference type="NCBIfam" id="TIGR00182">
    <property type="entry name" value="plsX"/>
    <property type="match status" value="1"/>
</dbReference>
<evidence type="ECO:0000256" key="5">
    <source>
        <dbReference type="ARBA" id="ARBA00023098"/>
    </source>
</evidence>
<keyword evidence="3 10" id="KW-0444">Lipid biosynthesis</keyword>
<comment type="catalytic activity">
    <reaction evidence="1 10">
        <text>a fatty acyl-[ACP] + phosphate = an acyl phosphate + holo-[ACP]</text>
        <dbReference type="Rhea" id="RHEA:42292"/>
        <dbReference type="Rhea" id="RHEA-COMP:9685"/>
        <dbReference type="Rhea" id="RHEA-COMP:14125"/>
        <dbReference type="ChEBI" id="CHEBI:43474"/>
        <dbReference type="ChEBI" id="CHEBI:59918"/>
        <dbReference type="ChEBI" id="CHEBI:64479"/>
        <dbReference type="ChEBI" id="CHEBI:138651"/>
        <dbReference type="EC" id="2.3.1.274"/>
    </reaction>
</comment>
<evidence type="ECO:0000256" key="1">
    <source>
        <dbReference type="ARBA" id="ARBA00001232"/>
    </source>
</evidence>
<keyword evidence="11" id="KW-0012">Acyltransferase</keyword>
<name>A0A8J7PJ42_9BACT</name>
<comment type="caution">
    <text evidence="11">The sequence shown here is derived from an EMBL/GenBank/DDBJ whole genome shotgun (WGS) entry which is preliminary data.</text>
</comment>
<dbReference type="EMBL" id="JAFLCK010000001">
    <property type="protein sequence ID" value="MBN8658817.1"/>
    <property type="molecule type" value="Genomic_DNA"/>
</dbReference>
<sequence>MIRVSIDAMGGDYAPREVVHGAVLAAREYGVSVQLVGRPQDIENELKRHEIQGLNVSIVPASEVVAMDEKPSKAVLRKKDSSIVKAMAQVAQGDADCVVACGSTGAAAVAATFIIGRLPNVMRCAIAAQMPTIHTKHCIVVDAGANVDCDAEMLVQFGLMGSILYSGLNNVKRPRVGVLNIGAEETKGNDLVQQTYALLKARDDLNFIGFVEGRDYPMGKVDVVVTDGFTGNVSLKTAEGIAKMVNHMLKQELMSSMRGKLGGVIAKPAFKALKSRVDPDIFGGAPLVGLKGVCVIAHGGSRHTAVKNAIRVACDMVRADVVGTIEKSFRSTKAEVRS</sequence>
<dbReference type="HAMAP" id="MF_00019">
    <property type="entry name" value="PlsX"/>
    <property type="match status" value="1"/>
</dbReference>
<evidence type="ECO:0000256" key="9">
    <source>
        <dbReference type="ARBA" id="ARBA00046608"/>
    </source>
</evidence>
<keyword evidence="7 10" id="KW-1208">Phospholipid metabolism</keyword>
<organism evidence="11 12">
    <name type="scientific">Candidatus Obscuribacter phosphatis</name>
    <dbReference type="NCBI Taxonomy" id="1906157"/>
    <lineage>
        <taxon>Bacteria</taxon>
        <taxon>Bacillati</taxon>
        <taxon>Candidatus Melainabacteria</taxon>
        <taxon>Candidatus Obscuribacterales</taxon>
        <taxon>Candidatus Obscuribacteraceae</taxon>
        <taxon>Candidatus Obscuribacter</taxon>
    </lineage>
</organism>
<evidence type="ECO:0000256" key="7">
    <source>
        <dbReference type="ARBA" id="ARBA00023264"/>
    </source>
</evidence>
<keyword evidence="5 10" id="KW-0443">Lipid metabolism</keyword>
<keyword evidence="4 10" id="KW-0808">Transferase</keyword>
<dbReference type="Pfam" id="PF02504">
    <property type="entry name" value="FA_synthesis"/>
    <property type="match status" value="1"/>
</dbReference>
<comment type="similarity">
    <text evidence="10">Belongs to the PlsX family.</text>
</comment>
<dbReference type="SUPFAM" id="SSF53659">
    <property type="entry name" value="Isocitrate/Isopropylmalate dehydrogenase-like"/>
    <property type="match status" value="1"/>
</dbReference>
<comment type="subunit">
    <text evidence="9 10">Homodimer. Probably interacts with PlsY.</text>
</comment>
<keyword evidence="6 10" id="KW-0594">Phospholipid biosynthesis</keyword>
<proteinExistence type="inferred from homology"/>
<comment type="subcellular location">
    <subcellularLocation>
        <location evidence="10">Cytoplasm</location>
    </subcellularLocation>
    <text evidence="10">Associated with the membrane possibly through PlsY.</text>
</comment>
<evidence type="ECO:0000256" key="4">
    <source>
        <dbReference type="ARBA" id="ARBA00022679"/>
    </source>
</evidence>
<dbReference type="GO" id="GO:0043811">
    <property type="term" value="F:phosphate:acyl-[acyl carrier protein] acyltransferase activity"/>
    <property type="evidence" value="ECO:0007669"/>
    <property type="project" value="UniProtKB-UniRule"/>
</dbReference>
<dbReference type="InterPro" id="IPR003664">
    <property type="entry name" value="FA_synthesis"/>
</dbReference>
<dbReference type="AlphaFoldDB" id="A0A8J7PJ42"/>
<evidence type="ECO:0000256" key="2">
    <source>
        <dbReference type="ARBA" id="ARBA00022490"/>
    </source>
</evidence>
<evidence type="ECO:0000313" key="11">
    <source>
        <dbReference type="EMBL" id="MBN8658817.1"/>
    </source>
</evidence>
<evidence type="ECO:0000256" key="6">
    <source>
        <dbReference type="ARBA" id="ARBA00023209"/>
    </source>
</evidence>
<dbReference type="GO" id="GO:0008654">
    <property type="term" value="P:phospholipid biosynthetic process"/>
    <property type="evidence" value="ECO:0007669"/>
    <property type="project" value="UniProtKB-KW"/>
</dbReference>
<dbReference type="InterPro" id="IPR012281">
    <property type="entry name" value="Phospholipid_synth_PlsX-like"/>
</dbReference>